<dbReference type="Pfam" id="PF10417">
    <property type="entry name" value="1-cysPrx_C"/>
    <property type="match status" value="1"/>
</dbReference>
<dbReference type="EC" id="1.11.1.24" evidence="2"/>
<evidence type="ECO:0000256" key="8">
    <source>
        <dbReference type="ARBA" id="ARBA00049091"/>
    </source>
</evidence>
<dbReference type="GO" id="GO:0008379">
    <property type="term" value="F:thioredoxin peroxidase activity"/>
    <property type="evidence" value="ECO:0000318"/>
    <property type="project" value="GO_Central"/>
</dbReference>
<dbReference type="GO" id="GO:0006979">
    <property type="term" value="P:response to oxidative stress"/>
    <property type="evidence" value="ECO:0000318"/>
    <property type="project" value="GO_Central"/>
</dbReference>
<evidence type="ECO:0000256" key="5">
    <source>
        <dbReference type="ARBA" id="ARBA00023002"/>
    </source>
</evidence>
<dbReference type="STRING" id="5888.A0CZ54"/>
<dbReference type="PROSITE" id="PS51352">
    <property type="entry name" value="THIOREDOXIN_2"/>
    <property type="match status" value="1"/>
</dbReference>
<dbReference type="HOGENOM" id="CLU_838358_0_0_1"/>
<evidence type="ECO:0000256" key="7">
    <source>
        <dbReference type="ARBA" id="ARBA00023284"/>
    </source>
</evidence>
<dbReference type="InParanoid" id="A0CZ54"/>
<dbReference type="Gene3D" id="3.40.30.10">
    <property type="entry name" value="Glutaredoxin"/>
    <property type="match status" value="1"/>
</dbReference>
<sequence length="332" mass="38176">QNFESVDIPTTSHSIFLNSYKAYQDLYKCLDYANDLCWTDKGEIKWIKNNNLYLPQNLSEKPSTYEFNQLFDYYLVIGFSTKIWRGFLILLDYSFTYQLNRNQIKLSSPCIQGDNIFVQTYKQDMSQKLKIRKPAPDFTAQAYLNGSFKKVSLSDFKGKYLVLFFYPLDFTFVCPTEIIAFSDRAEEFRKIGCEVAAVSVDSRFSHMKYCQTPRNQGGLGDMQIPLIADIAKTISADYGVLIDDPQDGDFGVAFRGTFIVDKNGVLRHYSVNDLPVGRNVDETLRLVQAFQFTDEHGEVCPASWKPGKPTMVPDHGSQKLQQYWTEEHAKKE</sequence>
<dbReference type="AlphaFoldDB" id="A0CZ54"/>
<comment type="catalytic activity">
    <reaction evidence="8">
        <text>a hydroperoxide + [thioredoxin]-dithiol = an alcohol + [thioredoxin]-disulfide + H2O</text>
        <dbReference type="Rhea" id="RHEA:62620"/>
        <dbReference type="Rhea" id="RHEA-COMP:10698"/>
        <dbReference type="Rhea" id="RHEA-COMP:10700"/>
        <dbReference type="ChEBI" id="CHEBI:15377"/>
        <dbReference type="ChEBI" id="CHEBI:29950"/>
        <dbReference type="ChEBI" id="CHEBI:30879"/>
        <dbReference type="ChEBI" id="CHEBI:35924"/>
        <dbReference type="ChEBI" id="CHEBI:50058"/>
        <dbReference type="EC" id="1.11.1.24"/>
    </reaction>
</comment>
<dbReference type="GO" id="GO:0045454">
    <property type="term" value="P:cell redox homeostasis"/>
    <property type="evidence" value="ECO:0000318"/>
    <property type="project" value="GO_Central"/>
</dbReference>
<dbReference type="PANTHER" id="PTHR10681">
    <property type="entry name" value="THIOREDOXIN PEROXIDASE"/>
    <property type="match status" value="1"/>
</dbReference>
<dbReference type="CDD" id="cd03015">
    <property type="entry name" value="PRX_Typ2cys"/>
    <property type="match status" value="1"/>
</dbReference>
<gene>
    <name evidence="10" type="ORF">GSPATT00039111001</name>
</gene>
<name>A0CZ54_PARTE</name>
<feature type="non-terminal residue" evidence="10">
    <location>
        <position position="1"/>
    </location>
</feature>
<dbReference type="GeneID" id="5029250"/>
<keyword evidence="5" id="KW-0560">Oxidoreductase</keyword>
<dbReference type="FunCoup" id="A0CZ54">
    <property type="interactions" value="152"/>
</dbReference>
<dbReference type="InterPro" id="IPR019479">
    <property type="entry name" value="Peroxiredoxin_C"/>
</dbReference>
<dbReference type="SUPFAM" id="SSF52833">
    <property type="entry name" value="Thioredoxin-like"/>
    <property type="match status" value="1"/>
</dbReference>
<proteinExistence type="inferred from homology"/>
<evidence type="ECO:0000313" key="11">
    <source>
        <dbReference type="Proteomes" id="UP000000600"/>
    </source>
</evidence>
<organism evidence="10 11">
    <name type="scientific">Paramecium tetraurelia</name>
    <dbReference type="NCBI Taxonomy" id="5888"/>
    <lineage>
        <taxon>Eukaryota</taxon>
        <taxon>Sar</taxon>
        <taxon>Alveolata</taxon>
        <taxon>Ciliophora</taxon>
        <taxon>Intramacronucleata</taxon>
        <taxon>Oligohymenophorea</taxon>
        <taxon>Peniculida</taxon>
        <taxon>Parameciidae</taxon>
        <taxon>Paramecium</taxon>
    </lineage>
</organism>
<dbReference type="InterPro" id="IPR013766">
    <property type="entry name" value="Thioredoxin_domain"/>
</dbReference>
<dbReference type="RefSeq" id="XP_001443468.1">
    <property type="nucleotide sequence ID" value="XM_001443431.2"/>
</dbReference>
<evidence type="ECO:0000256" key="6">
    <source>
        <dbReference type="ARBA" id="ARBA00023157"/>
    </source>
</evidence>
<evidence type="ECO:0000259" key="9">
    <source>
        <dbReference type="PROSITE" id="PS51352"/>
    </source>
</evidence>
<accession>A0CZ54</accession>
<evidence type="ECO:0000256" key="1">
    <source>
        <dbReference type="ARBA" id="ARBA00009796"/>
    </source>
</evidence>
<evidence type="ECO:0000256" key="4">
    <source>
        <dbReference type="ARBA" id="ARBA00022862"/>
    </source>
</evidence>
<dbReference type="Proteomes" id="UP000000600">
    <property type="component" value="Unassembled WGS sequence"/>
</dbReference>
<keyword evidence="4" id="KW-0049">Antioxidant</keyword>
<dbReference type="FunFam" id="3.40.30.10:FF:000003">
    <property type="entry name" value="Peroxiredoxin 1"/>
    <property type="match status" value="1"/>
</dbReference>
<dbReference type="Pfam" id="PF00578">
    <property type="entry name" value="AhpC-TSA"/>
    <property type="match status" value="1"/>
</dbReference>
<comment type="similarity">
    <text evidence="1">Belongs to the peroxiredoxin family. AhpC/Prx1 subfamily.</text>
</comment>
<dbReference type="EMBL" id="CT868224">
    <property type="protein sequence ID" value="CAK76071.1"/>
    <property type="molecule type" value="Genomic_DNA"/>
</dbReference>
<evidence type="ECO:0000256" key="2">
    <source>
        <dbReference type="ARBA" id="ARBA00013017"/>
    </source>
</evidence>
<dbReference type="KEGG" id="ptm:GSPATT00039111001"/>
<feature type="domain" description="Thioredoxin" evidence="9">
    <location>
        <begin position="129"/>
        <end position="292"/>
    </location>
</feature>
<dbReference type="GO" id="GO:0042744">
    <property type="term" value="P:hydrogen peroxide catabolic process"/>
    <property type="evidence" value="ECO:0000318"/>
    <property type="project" value="GO_Central"/>
</dbReference>
<keyword evidence="6" id="KW-1015">Disulfide bond</keyword>
<dbReference type="PANTHER" id="PTHR10681:SF171">
    <property type="entry name" value="PEROXIREDOXIN 4"/>
    <property type="match status" value="1"/>
</dbReference>
<dbReference type="GO" id="GO:0005829">
    <property type="term" value="C:cytosol"/>
    <property type="evidence" value="ECO:0000318"/>
    <property type="project" value="GO_Central"/>
</dbReference>
<evidence type="ECO:0000313" key="10">
    <source>
        <dbReference type="EMBL" id="CAK76071.1"/>
    </source>
</evidence>
<dbReference type="eggNOG" id="KOG0852">
    <property type="taxonomic scope" value="Eukaryota"/>
</dbReference>
<dbReference type="OrthoDB" id="185659at2759"/>
<protein>
    <recommendedName>
        <fullName evidence="2">thioredoxin-dependent peroxiredoxin</fullName>
        <ecNumber evidence="2">1.11.1.24</ecNumber>
    </recommendedName>
</protein>
<dbReference type="InterPro" id="IPR050217">
    <property type="entry name" value="Peroxiredoxin"/>
</dbReference>
<evidence type="ECO:0000256" key="3">
    <source>
        <dbReference type="ARBA" id="ARBA00022559"/>
    </source>
</evidence>
<reference evidence="10 11" key="1">
    <citation type="journal article" date="2006" name="Nature">
        <title>Global trends of whole-genome duplications revealed by the ciliate Paramecium tetraurelia.</title>
        <authorList>
            <consortium name="Genoscope"/>
            <person name="Aury J.-M."/>
            <person name="Jaillon O."/>
            <person name="Duret L."/>
            <person name="Noel B."/>
            <person name="Jubin C."/>
            <person name="Porcel B.M."/>
            <person name="Segurens B."/>
            <person name="Daubin V."/>
            <person name="Anthouard V."/>
            <person name="Aiach N."/>
            <person name="Arnaiz O."/>
            <person name="Billaut A."/>
            <person name="Beisson J."/>
            <person name="Blanc I."/>
            <person name="Bouhouche K."/>
            <person name="Camara F."/>
            <person name="Duharcourt S."/>
            <person name="Guigo R."/>
            <person name="Gogendeau D."/>
            <person name="Katinka M."/>
            <person name="Keller A.-M."/>
            <person name="Kissmehl R."/>
            <person name="Klotz C."/>
            <person name="Koll F."/>
            <person name="Le Moue A."/>
            <person name="Lepere C."/>
            <person name="Malinsky S."/>
            <person name="Nowacki M."/>
            <person name="Nowak J.K."/>
            <person name="Plattner H."/>
            <person name="Poulain J."/>
            <person name="Ruiz F."/>
            <person name="Serrano V."/>
            <person name="Zagulski M."/>
            <person name="Dessen P."/>
            <person name="Betermier M."/>
            <person name="Weissenbach J."/>
            <person name="Scarpelli C."/>
            <person name="Schachter V."/>
            <person name="Sperling L."/>
            <person name="Meyer E."/>
            <person name="Cohen J."/>
            <person name="Wincker P."/>
        </authorList>
    </citation>
    <scope>NUCLEOTIDE SEQUENCE [LARGE SCALE GENOMIC DNA]</scope>
    <source>
        <strain evidence="10 11">Stock d4-2</strain>
    </source>
</reference>
<dbReference type="InterPro" id="IPR000866">
    <property type="entry name" value="AhpC/TSA"/>
</dbReference>
<dbReference type="InterPro" id="IPR036249">
    <property type="entry name" value="Thioredoxin-like_sf"/>
</dbReference>
<keyword evidence="11" id="KW-1185">Reference proteome</keyword>
<keyword evidence="3" id="KW-0575">Peroxidase</keyword>
<keyword evidence="7" id="KW-0676">Redox-active center</keyword>